<accession>A0A1I5XSA0</accession>
<dbReference type="Gene3D" id="3.20.20.60">
    <property type="entry name" value="Phosphoenolpyruvate-binding domains"/>
    <property type="match status" value="1"/>
</dbReference>
<keyword evidence="2" id="KW-0479">Metal-binding</keyword>
<dbReference type="InterPro" id="IPR040442">
    <property type="entry name" value="Pyrv_kinase-like_dom_sf"/>
</dbReference>
<evidence type="ECO:0000256" key="1">
    <source>
        <dbReference type="ARBA" id="ARBA00005568"/>
    </source>
</evidence>
<proteinExistence type="inferred from homology"/>
<dbReference type="AlphaFoldDB" id="A0A1I5XSA0"/>
<sequence length="256" mass="27444">MKGIKQRLNNGEVLLGTFLSLGNALSAEIIANAGFDWVIVDIEHGLGSEADVINQLLGLKNTSVSAIIRVEGYQRQRINRVLDAGADGVMCPRIENAEEALLVARAMQYPPEGTRGVAKMIRAAKYGDDFDAYRKAASEELLGVIQIETKEALNHLDAIAAIEGVDVLFIGPSDLSMALGIFGQTTHPLFIETVDKIIAAAKRAGKHVGILLANPADLKKYHDLGIQFFACGTDASFLNTGAKQTIEALKKSKASV</sequence>
<dbReference type="SUPFAM" id="SSF51621">
    <property type="entry name" value="Phosphoenolpyruvate/pyruvate domain"/>
    <property type="match status" value="1"/>
</dbReference>
<dbReference type="InterPro" id="IPR005000">
    <property type="entry name" value="Aldolase/citrate-lyase_domain"/>
</dbReference>
<gene>
    <name evidence="5" type="ORF">SAMN05444277_109146</name>
</gene>
<reference evidence="5 6" key="1">
    <citation type="submission" date="2016-10" db="EMBL/GenBank/DDBJ databases">
        <authorList>
            <person name="de Groot N.N."/>
        </authorList>
    </citation>
    <scope>NUCLEOTIDE SEQUENCE [LARGE SCALE GENOMIC DNA]</scope>
    <source>
        <strain evidence="5 6">DSM 28286</strain>
    </source>
</reference>
<dbReference type="Proteomes" id="UP000199031">
    <property type="component" value="Unassembled WGS sequence"/>
</dbReference>
<dbReference type="EMBL" id="FOXQ01000009">
    <property type="protein sequence ID" value="SFQ34832.1"/>
    <property type="molecule type" value="Genomic_DNA"/>
</dbReference>
<dbReference type="PANTHER" id="PTHR30502">
    <property type="entry name" value="2-KETO-3-DEOXY-L-RHAMNONATE ALDOLASE"/>
    <property type="match status" value="1"/>
</dbReference>
<dbReference type="STRING" id="1465490.SAMN05444277_109146"/>
<name>A0A1I5XSA0_9BACT</name>
<organism evidence="5 6">
    <name type="scientific">Parafilimonas terrae</name>
    <dbReference type="NCBI Taxonomy" id="1465490"/>
    <lineage>
        <taxon>Bacteria</taxon>
        <taxon>Pseudomonadati</taxon>
        <taxon>Bacteroidota</taxon>
        <taxon>Chitinophagia</taxon>
        <taxon>Chitinophagales</taxon>
        <taxon>Chitinophagaceae</taxon>
        <taxon>Parafilimonas</taxon>
    </lineage>
</organism>
<protein>
    <submittedName>
        <fullName evidence="5">4-hydroxy-2-oxoheptanedioate aldolase</fullName>
    </submittedName>
</protein>
<dbReference type="OrthoDB" id="86160at2"/>
<dbReference type="GO" id="GO:0005737">
    <property type="term" value="C:cytoplasm"/>
    <property type="evidence" value="ECO:0007669"/>
    <property type="project" value="TreeGrafter"/>
</dbReference>
<comment type="similarity">
    <text evidence="1">Belongs to the HpcH/HpaI aldolase family.</text>
</comment>
<evidence type="ECO:0000256" key="3">
    <source>
        <dbReference type="ARBA" id="ARBA00023239"/>
    </source>
</evidence>
<dbReference type="Pfam" id="PF03328">
    <property type="entry name" value="HpcH_HpaI"/>
    <property type="match status" value="1"/>
</dbReference>
<dbReference type="InterPro" id="IPR015813">
    <property type="entry name" value="Pyrv/PenolPyrv_kinase-like_dom"/>
</dbReference>
<dbReference type="PANTHER" id="PTHR30502:SF0">
    <property type="entry name" value="PHOSPHOENOLPYRUVATE CARBOXYLASE FAMILY PROTEIN"/>
    <property type="match status" value="1"/>
</dbReference>
<feature type="domain" description="HpcH/HpaI aldolase/citrate lyase" evidence="4">
    <location>
        <begin position="16"/>
        <end position="236"/>
    </location>
</feature>
<keyword evidence="3" id="KW-0456">Lyase</keyword>
<dbReference type="GO" id="GO:0016832">
    <property type="term" value="F:aldehyde-lyase activity"/>
    <property type="evidence" value="ECO:0007669"/>
    <property type="project" value="TreeGrafter"/>
</dbReference>
<dbReference type="InterPro" id="IPR050251">
    <property type="entry name" value="HpcH-HpaI_aldolase"/>
</dbReference>
<evidence type="ECO:0000313" key="6">
    <source>
        <dbReference type="Proteomes" id="UP000199031"/>
    </source>
</evidence>
<dbReference type="RefSeq" id="WP_090660186.1">
    <property type="nucleotide sequence ID" value="NZ_FOXQ01000009.1"/>
</dbReference>
<dbReference type="GO" id="GO:0046872">
    <property type="term" value="F:metal ion binding"/>
    <property type="evidence" value="ECO:0007669"/>
    <property type="project" value="UniProtKB-KW"/>
</dbReference>
<evidence type="ECO:0000256" key="2">
    <source>
        <dbReference type="ARBA" id="ARBA00022723"/>
    </source>
</evidence>
<evidence type="ECO:0000313" key="5">
    <source>
        <dbReference type="EMBL" id="SFQ34832.1"/>
    </source>
</evidence>
<keyword evidence="6" id="KW-1185">Reference proteome</keyword>
<evidence type="ECO:0000259" key="4">
    <source>
        <dbReference type="Pfam" id="PF03328"/>
    </source>
</evidence>